<reference evidence="1" key="1">
    <citation type="journal article" date="2008" name="Planta">
        <title>Two flowering locus T (FT) homologs in Chenopodium rubrum differ in expression patterns.</title>
        <authorList>
            <person name="Chab D."/>
            <person name="Kolar J."/>
            <person name="Olson M.S."/>
            <person name="Storchova H."/>
        </authorList>
    </citation>
    <scope>NUCLEOTIDE SEQUENCE</scope>
</reference>
<dbReference type="AlphaFoldDB" id="A4ZT09"/>
<organism evidence="1">
    <name type="scientific">Chenopodium sp. PRC400115</name>
    <dbReference type="NCBI Taxonomy" id="434247"/>
    <lineage>
        <taxon>Eukaryota</taxon>
        <taxon>Viridiplantae</taxon>
        <taxon>Streptophyta</taxon>
        <taxon>Embryophyta</taxon>
        <taxon>Tracheophyta</taxon>
        <taxon>Spermatophyta</taxon>
        <taxon>Magnoliopsida</taxon>
        <taxon>eudicotyledons</taxon>
        <taxon>Gunneridae</taxon>
        <taxon>Pentapetalae</taxon>
        <taxon>Caryophyllales</taxon>
        <taxon>Chenopodiaceae</taxon>
        <taxon>Chenopodioideae</taxon>
        <taxon>Atripliceae</taxon>
        <taxon>Chenopodium</taxon>
    </lineage>
</organism>
<evidence type="ECO:0000313" key="1">
    <source>
        <dbReference type="EMBL" id="ABP81852.1"/>
    </source>
</evidence>
<name>A4ZT09_9CARY</name>
<protein>
    <submittedName>
        <fullName evidence="1">Flowering locus T-like protein</fullName>
    </submittedName>
</protein>
<dbReference type="EMBL" id="EF422352">
    <property type="protein sequence ID" value="ABP81852.1"/>
    <property type="molecule type" value="Genomic_DNA"/>
</dbReference>
<proteinExistence type="predicted"/>
<feature type="non-terminal residue" evidence="1">
    <location>
        <position position="1"/>
    </location>
</feature>
<accession>A4ZT09</accession>
<feature type="non-terminal residue" evidence="1">
    <location>
        <position position="38"/>
    </location>
</feature>
<sequence>GSTGASFGQEMVCYENPDQQWEYIDSSLCCFDNSEGKL</sequence>